<dbReference type="GO" id="GO:0003677">
    <property type="term" value="F:DNA binding"/>
    <property type="evidence" value="ECO:0007669"/>
    <property type="project" value="UniProtKB-KW"/>
</dbReference>
<sequence length="180" mass="20231">MTEQKPSQDSSAMPGGMIVSSHHLATEEGWRSSEFEYGLILAYNGFARWIGRCTVAAGYSGLTTLEILVLHHIQHRSRKKRLSDICFQLNIEDTHTVNYALKKLQKAKLISGEKVGKELFYNVTKEGEALCSKYREVREQCLVENLKHIENLPKDLSETATVLRTLSGLYDQASRAASSL</sequence>
<dbReference type="Gene3D" id="1.10.10.10">
    <property type="entry name" value="Winged helix-like DNA-binding domain superfamily/Winged helix DNA-binding domain"/>
    <property type="match status" value="1"/>
</dbReference>
<keyword evidence="2" id="KW-0238">DNA-binding</keyword>
<dbReference type="InterPro" id="IPR036388">
    <property type="entry name" value="WH-like_DNA-bd_sf"/>
</dbReference>
<dbReference type="RefSeq" id="WP_267653484.1">
    <property type="nucleotide sequence ID" value="NZ_JAOVZR010000001.1"/>
</dbReference>
<dbReference type="PIRSF" id="PIRSF036158">
    <property type="entry name" value="UCP036158_MarR"/>
    <property type="match status" value="1"/>
</dbReference>
<evidence type="ECO:0000313" key="2">
    <source>
        <dbReference type="EMBL" id="MCY0147888.1"/>
    </source>
</evidence>
<gene>
    <name evidence="2" type="ORF">OEG84_09230</name>
</gene>
<comment type="caution">
    <text evidence="2">The sequence shown here is derived from an EMBL/GenBank/DDBJ whole genome shotgun (WGS) entry which is preliminary data.</text>
</comment>
<dbReference type="Proteomes" id="UP001073227">
    <property type="component" value="Unassembled WGS sequence"/>
</dbReference>
<dbReference type="EMBL" id="JAOVZR010000001">
    <property type="protein sequence ID" value="MCY0147888.1"/>
    <property type="molecule type" value="Genomic_DNA"/>
</dbReference>
<dbReference type="InterPro" id="IPR036390">
    <property type="entry name" value="WH_DNA-bd_sf"/>
</dbReference>
<evidence type="ECO:0000259" key="1">
    <source>
        <dbReference type="Pfam" id="PF13463"/>
    </source>
</evidence>
<evidence type="ECO:0000313" key="3">
    <source>
        <dbReference type="Proteomes" id="UP001073227"/>
    </source>
</evidence>
<dbReference type="InterPro" id="IPR000835">
    <property type="entry name" value="HTH_MarR-typ"/>
</dbReference>
<feature type="domain" description="HTH marR-type" evidence="1">
    <location>
        <begin position="62"/>
        <end position="127"/>
    </location>
</feature>
<dbReference type="InterPro" id="IPR014601">
    <property type="entry name" value="Trans_reg_MarR_HTH"/>
</dbReference>
<accession>A0ABT3Z8A2</accession>
<organism evidence="2 3">
    <name type="scientific">Hoeflea algicola</name>
    <dbReference type="NCBI Taxonomy" id="2983763"/>
    <lineage>
        <taxon>Bacteria</taxon>
        <taxon>Pseudomonadati</taxon>
        <taxon>Pseudomonadota</taxon>
        <taxon>Alphaproteobacteria</taxon>
        <taxon>Hyphomicrobiales</taxon>
        <taxon>Rhizobiaceae</taxon>
        <taxon>Hoeflea</taxon>
    </lineage>
</organism>
<proteinExistence type="predicted"/>
<keyword evidence="3" id="KW-1185">Reference proteome</keyword>
<reference evidence="2" key="1">
    <citation type="submission" date="2022-10" db="EMBL/GenBank/DDBJ databases">
        <title>Hoeflea sp. G2-23, isolated from marine algae.</title>
        <authorList>
            <person name="Kristyanto S."/>
            <person name="Kim J.M."/>
            <person name="Jeon C.O."/>
        </authorList>
    </citation>
    <scope>NUCLEOTIDE SEQUENCE</scope>
    <source>
        <strain evidence="2">G2-23</strain>
    </source>
</reference>
<protein>
    <submittedName>
        <fullName evidence="2">Winged helix DNA-binding protein</fullName>
    </submittedName>
</protein>
<name>A0ABT3Z8A2_9HYPH</name>
<dbReference type="SUPFAM" id="SSF46785">
    <property type="entry name" value="Winged helix' DNA-binding domain"/>
    <property type="match status" value="1"/>
</dbReference>
<dbReference type="Pfam" id="PF13463">
    <property type="entry name" value="HTH_27"/>
    <property type="match status" value="1"/>
</dbReference>